<protein>
    <submittedName>
        <fullName evidence="1">Uncharacterized protein</fullName>
    </submittedName>
</protein>
<name>A0A0D2RHV1_GOSRA</name>
<evidence type="ECO:0000313" key="2">
    <source>
        <dbReference type="Proteomes" id="UP000032304"/>
    </source>
</evidence>
<proteinExistence type="predicted"/>
<accession>A0A0D2RHV1</accession>
<reference evidence="1 2" key="1">
    <citation type="journal article" date="2012" name="Nature">
        <title>Repeated polyploidization of Gossypium genomes and the evolution of spinnable cotton fibres.</title>
        <authorList>
            <person name="Paterson A.H."/>
            <person name="Wendel J.F."/>
            <person name="Gundlach H."/>
            <person name="Guo H."/>
            <person name="Jenkins J."/>
            <person name="Jin D."/>
            <person name="Llewellyn D."/>
            <person name="Showmaker K.C."/>
            <person name="Shu S."/>
            <person name="Udall J."/>
            <person name="Yoo M.J."/>
            <person name="Byers R."/>
            <person name="Chen W."/>
            <person name="Doron-Faigenboim A."/>
            <person name="Duke M.V."/>
            <person name="Gong L."/>
            <person name="Grimwood J."/>
            <person name="Grover C."/>
            <person name="Grupp K."/>
            <person name="Hu G."/>
            <person name="Lee T.H."/>
            <person name="Li J."/>
            <person name="Lin L."/>
            <person name="Liu T."/>
            <person name="Marler B.S."/>
            <person name="Page J.T."/>
            <person name="Roberts A.W."/>
            <person name="Romanel E."/>
            <person name="Sanders W.S."/>
            <person name="Szadkowski E."/>
            <person name="Tan X."/>
            <person name="Tang H."/>
            <person name="Xu C."/>
            <person name="Wang J."/>
            <person name="Wang Z."/>
            <person name="Zhang D."/>
            <person name="Zhang L."/>
            <person name="Ashrafi H."/>
            <person name="Bedon F."/>
            <person name="Bowers J.E."/>
            <person name="Brubaker C.L."/>
            <person name="Chee P.W."/>
            <person name="Das S."/>
            <person name="Gingle A.R."/>
            <person name="Haigler C.H."/>
            <person name="Harker D."/>
            <person name="Hoffmann L.V."/>
            <person name="Hovav R."/>
            <person name="Jones D.C."/>
            <person name="Lemke C."/>
            <person name="Mansoor S."/>
            <person name="ur Rahman M."/>
            <person name="Rainville L.N."/>
            <person name="Rambani A."/>
            <person name="Reddy U.K."/>
            <person name="Rong J.K."/>
            <person name="Saranga Y."/>
            <person name="Scheffler B.E."/>
            <person name="Scheffler J.A."/>
            <person name="Stelly D.M."/>
            <person name="Triplett B.A."/>
            <person name="Van Deynze A."/>
            <person name="Vaslin M.F."/>
            <person name="Waghmare V.N."/>
            <person name="Walford S.A."/>
            <person name="Wright R.J."/>
            <person name="Zaki E.A."/>
            <person name="Zhang T."/>
            <person name="Dennis E.S."/>
            <person name="Mayer K.F."/>
            <person name="Peterson D.G."/>
            <person name="Rokhsar D.S."/>
            <person name="Wang X."/>
            <person name="Schmutz J."/>
        </authorList>
    </citation>
    <scope>NUCLEOTIDE SEQUENCE [LARGE SCALE GENOMIC DNA]</scope>
</reference>
<sequence length="152" mass="17383">MGKLIVGYVLAQDQVADVLTKPLLARMAPRVRSMHIVPQICDFIMKFAEAINSKGSHIDPSTAEGMFIMHFIYESDPQKSQRICSREKLWSRLTADSARLVPRMWICPDDDKESGHCSGDEYDVLGIGEFWIECPKCQFEVKLMKLTMRDEI</sequence>
<dbReference type="Proteomes" id="UP000032304">
    <property type="component" value="Chromosome 3"/>
</dbReference>
<dbReference type="Gramene" id="KJB18690">
    <property type="protein sequence ID" value="KJB18690"/>
    <property type="gene ID" value="B456_003G065600"/>
</dbReference>
<dbReference type="EMBL" id="CM001742">
    <property type="protein sequence ID" value="KJB18690.1"/>
    <property type="molecule type" value="Genomic_DNA"/>
</dbReference>
<keyword evidence="2" id="KW-1185">Reference proteome</keyword>
<organism evidence="1 2">
    <name type="scientific">Gossypium raimondii</name>
    <name type="common">Peruvian cotton</name>
    <name type="synonym">Gossypium klotzschianum subsp. raimondii</name>
    <dbReference type="NCBI Taxonomy" id="29730"/>
    <lineage>
        <taxon>Eukaryota</taxon>
        <taxon>Viridiplantae</taxon>
        <taxon>Streptophyta</taxon>
        <taxon>Embryophyta</taxon>
        <taxon>Tracheophyta</taxon>
        <taxon>Spermatophyta</taxon>
        <taxon>Magnoliopsida</taxon>
        <taxon>eudicotyledons</taxon>
        <taxon>Gunneridae</taxon>
        <taxon>Pentapetalae</taxon>
        <taxon>rosids</taxon>
        <taxon>malvids</taxon>
        <taxon>Malvales</taxon>
        <taxon>Malvaceae</taxon>
        <taxon>Malvoideae</taxon>
        <taxon>Gossypium</taxon>
    </lineage>
</organism>
<evidence type="ECO:0000313" key="1">
    <source>
        <dbReference type="EMBL" id="KJB18690.1"/>
    </source>
</evidence>
<gene>
    <name evidence="1" type="ORF">B456_003G065600</name>
</gene>
<dbReference type="AlphaFoldDB" id="A0A0D2RHV1"/>